<dbReference type="PRINTS" id="PR00303">
    <property type="entry name" value="SECYTRNLCASE"/>
</dbReference>
<dbReference type="HAMAP" id="MF_01465">
    <property type="entry name" value="SecY"/>
    <property type="match status" value="1"/>
</dbReference>
<dbReference type="GO" id="GO:0006605">
    <property type="term" value="P:protein targeting"/>
    <property type="evidence" value="ECO:0007669"/>
    <property type="project" value="UniProtKB-UniRule"/>
</dbReference>
<evidence type="ECO:0000256" key="2">
    <source>
        <dbReference type="ARBA" id="ARBA00005751"/>
    </source>
</evidence>
<dbReference type="InterPro" id="IPR030659">
    <property type="entry name" value="SecY_CS"/>
</dbReference>
<feature type="transmembrane region" description="Helical" evidence="10">
    <location>
        <begin position="214"/>
        <end position="233"/>
    </location>
</feature>
<sequence>MLDALRNAWHLPDLRRKILYTLLILAIYRLAAHIPVPGVDRAALQQLLQGTTAAGQLYIILDLLSGGAIANFSIMAMGVYPYVTASIILQLLVPIVPQLERLVKEGGSEGRRKLEQYTYFLTVPLAALYAIGQANLLSAPGRAVLPNFGFAPHQLLPTLTVILTMTAGTMFAIWLGQLITEQGIGNGLSLIIFGGIVARAPYNLAQIWTSNGLMGILVFLALTVITVAAIVFIQEGQRRIPVQYGRRVRGHRIYGGGSTYIPLRVNMAGMIPLILAQSVLAFPAIIAQFFQYSSNAIVAGIANTIVSVFSGFHDAYWPMYFVTVVAFTYFYTDVMLQQMNLADTLQKQGGFIPGIRPGKATEQYINRISRRITLVGALFLGVLAILPWPVRSVLQTNVLLFSSAALLIVVGVVLDTMRQLEAQLVMRHYEGFIR</sequence>
<dbReference type="Proteomes" id="UP000236642">
    <property type="component" value="Unassembled WGS sequence"/>
</dbReference>
<protein>
    <recommendedName>
        <fullName evidence="9 10">Protein translocase subunit SecY</fullName>
    </recommendedName>
</protein>
<evidence type="ECO:0000256" key="11">
    <source>
        <dbReference type="RuleBase" id="RU004349"/>
    </source>
</evidence>
<keyword evidence="4 10" id="KW-0812">Transmembrane</keyword>
<comment type="caution">
    <text evidence="12">The sequence shown here is derived from an EMBL/GenBank/DDBJ whole genome shotgun (WGS) entry which is preliminary data.</text>
</comment>
<keyword evidence="5 10" id="KW-0653">Protein transport</keyword>
<dbReference type="GO" id="GO:0065002">
    <property type="term" value="P:intracellular protein transmembrane transport"/>
    <property type="evidence" value="ECO:0007669"/>
    <property type="project" value="UniProtKB-UniRule"/>
</dbReference>
<evidence type="ECO:0000256" key="5">
    <source>
        <dbReference type="ARBA" id="ARBA00022927"/>
    </source>
</evidence>
<dbReference type="PROSITE" id="PS00755">
    <property type="entry name" value="SECY_1"/>
    <property type="match status" value="1"/>
</dbReference>
<feature type="transmembrane region" description="Helical" evidence="10">
    <location>
        <begin position="372"/>
        <end position="390"/>
    </location>
</feature>
<feature type="transmembrane region" description="Helical" evidence="10">
    <location>
        <begin position="315"/>
        <end position="332"/>
    </location>
</feature>
<dbReference type="PANTHER" id="PTHR10906">
    <property type="entry name" value="SECY/SEC61-ALPHA FAMILY MEMBER"/>
    <property type="match status" value="1"/>
</dbReference>
<dbReference type="SUPFAM" id="SSF103491">
    <property type="entry name" value="Preprotein translocase SecY subunit"/>
    <property type="match status" value="1"/>
</dbReference>
<name>A0A2H5Y889_9CHLR</name>
<dbReference type="InterPro" id="IPR026593">
    <property type="entry name" value="SecY"/>
</dbReference>
<keyword evidence="3 10" id="KW-0813">Transport</keyword>
<evidence type="ECO:0000256" key="6">
    <source>
        <dbReference type="ARBA" id="ARBA00022989"/>
    </source>
</evidence>
<feature type="transmembrane region" description="Helical" evidence="10">
    <location>
        <begin position="183"/>
        <end position="202"/>
    </location>
</feature>
<feature type="transmembrane region" description="Helical" evidence="10">
    <location>
        <begin position="18"/>
        <end position="36"/>
    </location>
</feature>
<dbReference type="FunFam" id="1.10.3370.10:FF:000001">
    <property type="entry name" value="Preprotein translocase subunit SecY"/>
    <property type="match status" value="1"/>
</dbReference>
<feature type="transmembrane region" description="Helical" evidence="10">
    <location>
        <begin position="80"/>
        <end position="96"/>
    </location>
</feature>
<dbReference type="Pfam" id="PF00344">
    <property type="entry name" value="SecY"/>
    <property type="match status" value="1"/>
</dbReference>
<evidence type="ECO:0000313" key="12">
    <source>
        <dbReference type="EMBL" id="GBD09598.1"/>
    </source>
</evidence>
<evidence type="ECO:0000313" key="13">
    <source>
        <dbReference type="Proteomes" id="UP000236642"/>
    </source>
</evidence>
<dbReference type="PIRSF" id="PIRSF004557">
    <property type="entry name" value="SecY"/>
    <property type="match status" value="1"/>
</dbReference>
<evidence type="ECO:0000256" key="3">
    <source>
        <dbReference type="ARBA" id="ARBA00022448"/>
    </source>
</evidence>
<comment type="subunit">
    <text evidence="10">Component of the Sec protein translocase complex. Heterotrimer consisting of SecY, SecE and SecG subunits. The heterotrimers can form oligomers, although 1 heterotrimer is thought to be able to translocate proteins. Interacts with the ribosome. Interacts with SecDF, and other proteins may be involved. Interacts with SecA.</text>
</comment>
<comment type="subcellular location">
    <subcellularLocation>
        <location evidence="10">Cell membrane</location>
        <topology evidence="10">Multi-pass membrane protein</topology>
    </subcellularLocation>
    <subcellularLocation>
        <location evidence="1">Membrane</location>
        <topology evidence="1">Multi-pass membrane protein</topology>
    </subcellularLocation>
</comment>
<dbReference type="AlphaFoldDB" id="A0A2H5Y889"/>
<gene>
    <name evidence="10 12" type="primary">secY</name>
    <name evidence="12" type="ORF">HRbin22_01855</name>
</gene>
<evidence type="ECO:0000256" key="8">
    <source>
        <dbReference type="ARBA" id="ARBA00023136"/>
    </source>
</evidence>
<keyword evidence="8 10" id="KW-0472">Membrane</keyword>
<organism evidence="12 13">
    <name type="scientific">Candidatus Thermoflexus japonica</name>
    <dbReference type="NCBI Taxonomy" id="2035417"/>
    <lineage>
        <taxon>Bacteria</taxon>
        <taxon>Bacillati</taxon>
        <taxon>Chloroflexota</taxon>
        <taxon>Thermoflexia</taxon>
        <taxon>Thermoflexales</taxon>
        <taxon>Thermoflexaceae</taxon>
        <taxon>Thermoflexus</taxon>
    </lineage>
</organism>
<comment type="function">
    <text evidence="10">The central subunit of the protein translocation channel SecYEG. Consists of two halves formed by TMs 1-5 and 6-10. These two domains form a lateral gate at the front which open onto the bilayer between TMs 2 and 7, and are clamped together by SecE at the back. The channel is closed by both a pore ring composed of hydrophobic SecY resides and a short helix (helix 2A) on the extracellular side of the membrane which forms a plug. The plug probably moves laterally to allow the channel to open. The ring and the pore may move independently.</text>
</comment>
<comment type="similarity">
    <text evidence="2 10 11">Belongs to the SecY/SEC61-alpha family.</text>
</comment>
<proteinExistence type="inferred from homology"/>
<feature type="transmembrane region" description="Helical" evidence="10">
    <location>
        <begin position="270"/>
        <end position="290"/>
    </location>
</feature>
<dbReference type="InterPro" id="IPR002208">
    <property type="entry name" value="SecY/SEC61-alpha"/>
</dbReference>
<keyword evidence="10" id="KW-1003">Cell membrane</keyword>
<keyword evidence="6 10" id="KW-1133">Transmembrane helix</keyword>
<evidence type="ECO:0000256" key="1">
    <source>
        <dbReference type="ARBA" id="ARBA00004141"/>
    </source>
</evidence>
<feature type="transmembrane region" description="Helical" evidence="10">
    <location>
        <begin position="117"/>
        <end position="136"/>
    </location>
</feature>
<dbReference type="InterPro" id="IPR023201">
    <property type="entry name" value="SecY_dom_sf"/>
</dbReference>
<dbReference type="EMBL" id="BEHY01000053">
    <property type="protein sequence ID" value="GBD09598.1"/>
    <property type="molecule type" value="Genomic_DNA"/>
</dbReference>
<feature type="transmembrane region" description="Helical" evidence="10">
    <location>
        <begin position="396"/>
        <end position="417"/>
    </location>
</feature>
<evidence type="ECO:0000256" key="4">
    <source>
        <dbReference type="ARBA" id="ARBA00022692"/>
    </source>
</evidence>
<reference evidence="13" key="1">
    <citation type="submission" date="2017-09" db="EMBL/GenBank/DDBJ databases">
        <title>Metaegenomics of thermophilic ammonia-oxidizing enrichment culture.</title>
        <authorList>
            <person name="Kato S."/>
            <person name="Suzuki K."/>
        </authorList>
    </citation>
    <scope>NUCLEOTIDE SEQUENCE [LARGE SCALE GENOMIC DNA]</scope>
</reference>
<keyword evidence="7 10" id="KW-0811">Translocation</keyword>
<dbReference type="GO" id="GO:0043952">
    <property type="term" value="P:protein transport by the Sec complex"/>
    <property type="evidence" value="ECO:0007669"/>
    <property type="project" value="UniProtKB-UniRule"/>
</dbReference>
<accession>A0A2H5Y889</accession>
<dbReference type="GO" id="GO:0005886">
    <property type="term" value="C:plasma membrane"/>
    <property type="evidence" value="ECO:0007669"/>
    <property type="project" value="UniProtKB-SubCell"/>
</dbReference>
<evidence type="ECO:0000256" key="10">
    <source>
        <dbReference type="HAMAP-Rule" id="MF_01465"/>
    </source>
</evidence>
<evidence type="ECO:0000256" key="7">
    <source>
        <dbReference type="ARBA" id="ARBA00023010"/>
    </source>
</evidence>
<dbReference type="NCBIfam" id="TIGR00967">
    <property type="entry name" value="3a0501s007"/>
    <property type="match status" value="1"/>
</dbReference>
<evidence type="ECO:0000256" key="9">
    <source>
        <dbReference type="ARBA" id="ARBA00039733"/>
    </source>
</evidence>
<dbReference type="Gene3D" id="1.10.3370.10">
    <property type="entry name" value="SecY subunit domain"/>
    <property type="match status" value="1"/>
</dbReference>
<feature type="transmembrane region" description="Helical" evidence="10">
    <location>
        <begin position="156"/>
        <end position="176"/>
    </location>
</feature>